<dbReference type="AlphaFoldDB" id="A0AAW5M9S5"/>
<dbReference type="RefSeq" id="WP_257725977.1">
    <property type="nucleotide sequence ID" value="NZ_JANLFC010000079.1"/>
</dbReference>
<sequence length="54" mass="5824">MSKTVYTWAALAAHLNELYHSGQITPETPISACGLSGLSVEVKEGHLVIDEPEE</sequence>
<organism evidence="1 2">
    <name type="scientific">Aeromonas veronii</name>
    <dbReference type="NCBI Taxonomy" id="654"/>
    <lineage>
        <taxon>Bacteria</taxon>
        <taxon>Pseudomonadati</taxon>
        <taxon>Pseudomonadota</taxon>
        <taxon>Gammaproteobacteria</taxon>
        <taxon>Aeromonadales</taxon>
        <taxon>Aeromonadaceae</taxon>
        <taxon>Aeromonas</taxon>
    </lineage>
</organism>
<dbReference type="Proteomes" id="UP001204061">
    <property type="component" value="Unassembled WGS sequence"/>
</dbReference>
<evidence type="ECO:0000313" key="1">
    <source>
        <dbReference type="EMBL" id="MCR4450738.1"/>
    </source>
</evidence>
<dbReference type="EMBL" id="JANLFC010000079">
    <property type="protein sequence ID" value="MCR4450738.1"/>
    <property type="molecule type" value="Genomic_DNA"/>
</dbReference>
<comment type="caution">
    <text evidence="1">The sequence shown here is derived from an EMBL/GenBank/DDBJ whole genome shotgun (WGS) entry which is preliminary data.</text>
</comment>
<reference evidence="1" key="1">
    <citation type="submission" date="2022-08" db="EMBL/GenBank/DDBJ databases">
        <title>A global survey of hypervirulent Aeromonas hydrophila identified this emerging pathogen in farmed fish in the lower Mekong River basin.</title>
        <authorList>
            <person name="Xu T."/>
            <person name="Rasmussen-Ivey C.R."/>
            <person name="Moen F.S."/>
            <person name="Fernandez Bravo A."/>
            <person name="Lamy B."/>
            <person name="Beaz-Hidalgo R."/>
            <person name="Khan C.D."/>
            <person name="Castro Escarpulli G."/>
            <person name="Yasin I.S.M."/>
            <person name="Figueras M.J."/>
            <person name="Azzam Sayuti M."/>
            <person name="Karim M.M."/>
            <person name="Alam K.M."/>
            <person name="Le T.T.T."/>
            <person name="Thao N.H.P."/>
            <person name="Addo S."/>
            <person name="Duodu S."/>
            <person name="Ali S."/>
            <person name="Mey S."/>
            <person name="Somony T."/>
            <person name="Liles M.R."/>
        </authorList>
    </citation>
    <scope>NUCLEOTIDE SEQUENCE</scope>
    <source>
        <strain evidence="1">0.14</strain>
    </source>
</reference>
<evidence type="ECO:0000313" key="2">
    <source>
        <dbReference type="Proteomes" id="UP001204061"/>
    </source>
</evidence>
<accession>A0AAW5M9S5</accession>
<gene>
    <name evidence="1" type="ORF">NS965_20345</name>
</gene>
<name>A0AAW5M9S5_AERVE</name>
<protein>
    <submittedName>
        <fullName evidence="1">Uncharacterized protein</fullName>
    </submittedName>
</protein>
<proteinExistence type="predicted"/>